<proteinExistence type="predicted"/>
<gene>
    <name evidence="1" type="ORF">GCM10010521_71700</name>
</gene>
<evidence type="ECO:0008006" key="3">
    <source>
        <dbReference type="Google" id="ProtNLM"/>
    </source>
</evidence>
<keyword evidence="2" id="KW-1185">Reference proteome</keyword>
<name>A0ABP6HQ65_9ACTN</name>
<protein>
    <recommendedName>
        <fullName evidence="3">Transposase</fullName>
    </recommendedName>
</protein>
<evidence type="ECO:0000313" key="1">
    <source>
        <dbReference type="EMBL" id="GAA2782721.1"/>
    </source>
</evidence>
<organism evidence="1 2">
    <name type="scientific">Streptomyces rameus</name>
    <dbReference type="NCBI Taxonomy" id="68261"/>
    <lineage>
        <taxon>Bacteria</taxon>
        <taxon>Bacillati</taxon>
        <taxon>Actinomycetota</taxon>
        <taxon>Actinomycetes</taxon>
        <taxon>Kitasatosporales</taxon>
        <taxon>Streptomycetaceae</taxon>
        <taxon>Streptomyces</taxon>
    </lineage>
</organism>
<evidence type="ECO:0000313" key="2">
    <source>
        <dbReference type="Proteomes" id="UP001500893"/>
    </source>
</evidence>
<dbReference type="EMBL" id="BAAAVM010000154">
    <property type="protein sequence ID" value="GAA2782721.1"/>
    <property type="molecule type" value="Genomic_DNA"/>
</dbReference>
<reference evidence="2" key="1">
    <citation type="journal article" date="2019" name="Int. J. Syst. Evol. Microbiol.">
        <title>The Global Catalogue of Microorganisms (GCM) 10K type strain sequencing project: providing services to taxonomists for standard genome sequencing and annotation.</title>
        <authorList>
            <consortium name="The Broad Institute Genomics Platform"/>
            <consortium name="The Broad Institute Genome Sequencing Center for Infectious Disease"/>
            <person name="Wu L."/>
            <person name="Ma J."/>
        </authorList>
    </citation>
    <scope>NUCLEOTIDE SEQUENCE [LARGE SCALE GENOMIC DNA]</scope>
    <source>
        <strain evidence="2">JCM 11574</strain>
    </source>
</reference>
<comment type="caution">
    <text evidence="1">The sequence shown here is derived from an EMBL/GenBank/DDBJ whole genome shotgun (WGS) entry which is preliminary data.</text>
</comment>
<sequence>MYKRRHQAENRIGLLKQARGVATRYDGLAVRYEATNQLTLTRQSL</sequence>
<dbReference type="Proteomes" id="UP001500893">
    <property type="component" value="Unassembled WGS sequence"/>
</dbReference>
<accession>A0ABP6HQ65</accession>